<comment type="caution">
    <text evidence="2">The sequence shown here is derived from an EMBL/GenBank/DDBJ whole genome shotgun (WGS) entry which is preliminary data.</text>
</comment>
<dbReference type="InterPro" id="IPR002035">
    <property type="entry name" value="VWF_A"/>
</dbReference>
<dbReference type="Proteomes" id="UP000610373">
    <property type="component" value="Unassembled WGS sequence"/>
</dbReference>
<dbReference type="EMBL" id="CAJHIO010000031">
    <property type="protein sequence ID" value="CAD6493376.1"/>
    <property type="molecule type" value="Genomic_DNA"/>
</dbReference>
<protein>
    <submittedName>
        <fullName evidence="2">von Willebrand factor type A domain protein</fullName>
    </submittedName>
</protein>
<dbReference type="PANTHER" id="PTHR10579:SF43">
    <property type="entry name" value="ZINC FINGER (C3HC4-TYPE RING FINGER) FAMILY PROTEIN"/>
    <property type="match status" value="1"/>
</dbReference>
<dbReference type="AlphaFoldDB" id="A0A811T7K5"/>
<dbReference type="InterPro" id="IPR051266">
    <property type="entry name" value="CLCR"/>
</dbReference>
<dbReference type="PANTHER" id="PTHR10579">
    <property type="entry name" value="CALCIUM-ACTIVATED CHLORIDE CHANNEL REGULATOR"/>
    <property type="match status" value="1"/>
</dbReference>
<name>A0A811T7K5_9EURY</name>
<dbReference type="SUPFAM" id="SSF53300">
    <property type="entry name" value="vWA-like"/>
    <property type="match status" value="1"/>
</dbReference>
<feature type="domain" description="VWFA" evidence="1">
    <location>
        <begin position="61"/>
        <end position="247"/>
    </location>
</feature>
<evidence type="ECO:0000313" key="2">
    <source>
        <dbReference type="EMBL" id="CAD6493376.1"/>
    </source>
</evidence>
<dbReference type="Gene3D" id="3.40.50.410">
    <property type="entry name" value="von Willebrand factor, type A domain"/>
    <property type="match status" value="1"/>
</dbReference>
<dbReference type="PROSITE" id="PS50234">
    <property type="entry name" value="VWFA"/>
    <property type="match status" value="1"/>
</dbReference>
<evidence type="ECO:0000259" key="1">
    <source>
        <dbReference type="PROSITE" id="PS50234"/>
    </source>
</evidence>
<organism evidence="2 3">
    <name type="scientific">Candidatus Argoarchaeum ethanivorans</name>
    <dbReference type="NCBI Taxonomy" id="2608793"/>
    <lineage>
        <taxon>Archaea</taxon>
        <taxon>Methanobacteriati</taxon>
        <taxon>Methanobacteriota</taxon>
        <taxon>Stenosarchaea group</taxon>
        <taxon>Methanomicrobia</taxon>
        <taxon>Methanosarcinales</taxon>
        <taxon>Methanosarcinales incertae sedis</taxon>
        <taxon>GOM Arc I cluster</taxon>
        <taxon>Candidatus Argoarchaeum</taxon>
    </lineage>
</organism>
<proteinExistence type="predicted"/>
<sequence length="413" mass="46254">MGETTVVFRRDETIVGNCDDLLCFETKLNRKKLPVNHKSQAWLMANIDPQKEFHGVRKRIAACLLVDTSGSMAGEKIKLTIQAAKNLVDALAPEDYVSMVRFDSVANLVFEGRHLRTPENQAKIKKEIEENTEIGGITNLKDGLDKAINELDVHKYTIVRGMPEPVKRIFLLTDGYPNKPSQSDYPDDEFFKTASILKREHNIQITTIGIGNEYGIRLLNGIARNSGGLSYHLTDPNMIPQIFAKEVGSMTGSLALQPTLHLKFEKSIEVGDVYQAQPRVWKLTDKLAPDVDGGLVINLSDITRKEMQSYLIDLRIPEQREKFNGRVGWVMLKLKDEGREYQSPVALEFSDETSEVVNPEVTKLVKIVLEKTKIQEEGETKPADWKEAAGSTIISPRDRDAIFGKSGGGTMKV</sequence>
<evidence type="ECO:0000313" key="3">
    <source>
        <dbReference type="Proteomes" id="UP000610373"/>
    </source>
</evidence>
<reference evidence="2" key="1">
    <citation type="submission" date="2020-10" db="EMBL/GenBank/DDBJ databases">
        <authorList>
            <person name="Hahn C.J."/>
            <person name="Laso-Perez R."/>
            <person name="Vulcano F."/>
            <person name="Vaziourakis K.-M."/>
            <person name="Stokke R."/>
            <person name="Steen I.H."/>
            <person name="Teske A."/>
            <person name="Boetius A."/>
            <person name="Liebeke M."/>
            <person name="Amann R."/>
            <person name="Knittel K."/>
        </authorList>
    </citation>
    <scope>NUCLEOTIDE SEQUENCE</scope>
    <source>
        <strain evidence="2">Gfbio:e3339647-f889-4370-9287-4fb5cb688e4c:AG392O15_GoMArc1</strain>
    </source>
</reference>
<dbReference type="InterPro" id="IPR036465">
    <property type="entry name" value="vWFA_dom_sf"/>
</dbReference>
<dbReference type="SMART" id="SM00327">
    <property type="entry name" value="VWA"/>
    <property type="match status" value="1"/>
</dbReference>
<dbReference type="Pfam" id="PF00092">
    <property type="entry name" value="VWA"/>
    <property type="match status" value="1"/>
</dbReference>
<accession>A0A811T7K5</accession>
<gene>
    <name evidence="2" type="ORF">CHKLHMKO_00469</name>
</gene>